<evidence type="ECO:0000313" key="3">
    <source>
        <dbReference type="Proteomes" id="UP000002071"/>
    </source>
</evidence>
<dbReference type="STRING" id="519442.Huta_0511"/>
<dbReference type="KEGG" id="hut:Huta_0511"/>
<name>C7NS91_HALUD</name>
<protein>
    <submittedName>
        <fullName evidence="2">Uncharacterized protein</fullName>
    </submittedName>
</protein>
<dbReference type="OrthoDB" id="170224at2157"/>
<reference evidence="2 3" key="1">
    <citation type="journal article" date="2009" name="Stand. Genomic Sci.">
        <title>Complete genome sequence of Halorhabdus utahensis type strain (AX-2).</title>
        <authorList>
            <person name="Anderson I."/>
            <person name="Tindall B.J."/>
            <person name="Pomrenke H."/>
            <person name="Goker M."/>
            <person name="Lapidus A."/>
            <person name="Nolan M."/>
            <person name="Copeland A."/>
            <person name="Glavina Del Rio T."/>
            <person name="Chen F."/>
            <person name="Tice H."/>
            <person name="Cheng J.F."/>
            <person name="Lucas S."/>
            <person name="Chertkov O."/>
            <person name="Bruce D."/>
            <person name="Brettin T."/>
            <person name="Detter J.C."/>
            <person name="Han C."/>
            <person name="Goodwin L."/>
            <person name="Land M."/>
            <person name="Hauser L."/>
            <person name="Chang Y.J."/>
            <person name="Jeffries C.D."/>
            <person name="Pitluck S."/>
            <person name="Pati A."/>
            <person name="Mavromatis K."/>
            <person name="Ivanova N."/>
            <person name="Ovchinnikova G."/>
            <person name="Chen A."/>
            <person name="Palaniappan K."/>
            <person name="Chain P."/>
            <person name="Rohde M."/>
            <person name="Bristow J."/>
            <person name="Eisen J.A."/>
            <person name="Markowitz V."/>
            <person name="Hugenholtz P."/>
            <person name="Kyrpides N.C."/>
            <person name="Klenk H.P."/>
        </authorList>
    </citation>
    <scope>NUCLEOTIDE SEQUENCE [LARGE SCALE GENOMIC DNA]</scope>
    <source>
        <strain evidence="3">DSM 12940 / JCM 11049 / AX-2</strain>
    </source>
</reference>
<gene>
    <name evidence="2" type="ordered locus">Huta_0511</name>
</gene>
<accession>C7NS91</accession>
<dbReference type="RefSeq" id="WP_015788279.1">
    <property type="nucleotide sequence ID" value="NC_013158.1"/>
</dbReference>
<sequence length="178" mass="19833">MARVCLLGSDDVPLRQTLLGHETAREALTTYDLAEPYHNAIELETVSLGAAVALLNDLNWYLVRYVDAALIREPSVTDTEWLSRDLATAIRDGEVTPETSGQYLMLYGVEQLQSAAEPTPNEPETGASDDGQPRFDTEAPRLVEPMYVTRTDGSIPTYDLRDVTETVVVRVTEREFTR</sequence>
<feature type="region of interest" description="Disordered" evidence="1">
    <location>
        <begin position="114"/>
        <end position="143"/>
    </location>
</feature>
<feature type="compositionally biased region" description="Basic and acidic residues" evidence="1">
    <location>
        <begin position="131"/>
        <end position="141"/>
    </location>
</feature>
<dbReference type="AlphaFoldDB" id="C7NS91"/>
<dbReference type="InterPro" id="IPR043827">
    <property type="entry name" value="DUF5804"/>
</dbReference>
<organism evidence="2 3">
    <name type="scientific">Halorhabdus utahensis (strain DSM 12940 / JCM 11049 / AX-2)</name>
    <dbReference type="NCBI Taxonomy" id="519442"/>
    <lineage>
        <taxon>Archaea</taxon>
        <taxon>Methanobacteriati</taxon>
        <taxon>Methanobacteriota</taxon>
        <taxon>Stenosarchaea group</taxon>
        <taxon>Halobacteria</taxon>
        <taxon>Halobacteriales</taxon>
        <taxon>Haloarculaceae</taxon>
        <taxon>Halorhabdus</taxon>
    </lineage>
</organism>
<dbReference type="GeneID" id="8382778"/>
<keyword evidence="3" id="KW-1185">Reference proteome</keyword>
<evidence type="ECO:0000313" key="2">
    <source>
        <dbReference type="EMBL" id="ACV10698.1"/>
    </source>
</evidence>
<dbReference type="eggNOG" id="arCOG04642">
    <property type="taxonomic scope" value="Archaea"/>
</dbReference>
<proteinExistence type="predicted"/>
<dbReference type="Pfam" id="PF19120">
    <property type="entry name" value="DUF5804"/>
    <property type="match status" value="1"/>
</dbReference>
<dbReference type="EMBL" id="CP001687">
    <property type="protein sequence ID" value="ACV10698.1"/>
    <property type="molecule type" value="Genomic_DNA"/>
</dbReference>
<evidence type="ECO:0000256" key="1">
    <source>
        <dbReference type="SAM" id="MobiDB-lite"/>
    </source>
</evidence>
<dbReference type="HOGENOM" id="CLU_1507350_0_0_2"/>
<dbReference type="Proteomes" id="UP000002071">
    <property type="component" value="Chromosome"/>
</dbReference>